<dbReference type="Pfam" id="PF13589">
    <property type="entry name" value="HATPase_c_3"/>
    <property type="match status" value="1"/>
</dbReference>
<dbReference type="SUPFAM" id="SSF55874">
    <property type="entry name" value="ATPase domain of HSP90 chaperone/DNA topoisomerase II/histidine kinase"/>
    <property type="match status" value="1"/>
</dbReference>
<evidence type="ECO:0000259" key="1">
    <source>
        <dbReference type="Pfam" id="PF09509"/>
    </source>
</evidence>
<dbReference type="AlphaFoldDB" id="A0A1H0A7L5"/>
<feature type="domain" description="Conserved hypothetical protein CHP02391" evidence="1">
    <location>
        <begin position="408"/>
        <end position="539"/>
    </location>
</feature>
<dbReference type="InterPro" id="IPR012654">
    <property type="entry name" value="CHP02391"/>
</dbReference>
<dbReference type="InterPro" id="IPR036890">
    <property type="entry name" value="HATPase_C_sf"/>
</dbReference>
<gene>
    <name evidence="2" type="ORF">SAMN04487766_12229</name>
</gene>
<accession>A0A1H0A7L5</accession>
<proteinExistence type="predicted"/>
<dbReference type="OrthoDB" id="5096633at2"/>
<reference evidence="2 3" key="1">
    <citation type="submission" date="2016-10" db="EMBL/GenBank/DDBJ databases">
        <authorList>
            <person name="de Groot N.N."/>
        </authorList>
    </citation>
    <scope>NUCLEOTIDE SEQUENCE [LARGE SCALE GENOMIC DNA]</scope>
    <source>
        <strain evidence="2 3">KPR-7B</strain>
    </source>
</reference>
<evidence type="ECO:0000313" key="2">
    <source>
        <dbReference type="EMBL" id="SDN29475.1"/>
    </source>
</evidence>
<evidence type="ECO:0000313" key="3">
    <source>
        <dbReference type="Proteomes" id="UP000199671"/>
    </source>
</evidence>
<dbReference type="Gene3D" id="3.30.565.10">
    <property type="entry name" value="Histidine kinase-like ATPase, C-terminal domain"/>
    <property type="match status" value="1"/>
</dbReference>
<organism evidence="2 3">
    <name type="scientific">Actinomyces ruminicola</name>
    <dbReference type="NCBI Taxonomy" id="332524"/>
    <lineage>
        <taxon>Bacteria</taxon>
        <taxon>Bacillati</taxon>
        <taxon>Actinomycetota</taxon>
        <taxon>Actinomycetes</taxon>
        <taxon>Actinomycetales</taxon>
        <taxon>Actinomycetaceae</taxon>
        <taxon>Actinomyces</taxon>
    </lineage>
</organism>
<dbReference type="RefSeq" id="WP_092613092.1">
    <property type="nucleotide sequence ID" value="NZ_FNHU01000022.1"/>
</dbReference>
<protein>
    <submittedName>
        <fullName evidence="2">TIGR02391 family protein</fullName>
    </submittedName>
</protein>
<name>A0A1H0A7L5_9ACTO</name>
<dbReference type="NCBIfam" id="TIGR02391">
    <property type="entry name" value="hypoth_ymh"/>
    <property type="match status" value="1"/>
</dbReference>
<dbReference type="Pfam" id="PF09509">
    <property type="entry name" value="Hypoth_Ymh"/>
    <property type="match status" value="1"/>
</dbReference>
<dbReference type="Proteomes" id="UP000199671">
    <property type="component" value="Unassembled WGS sequence"/>
</dbReference>
<dbReference type="EMBL" id="FNHU01000022">
    <property type="protein sequence ID" value="SDN29475.1"/>
    <property type="molecule type" value="Genomic_DNA"/>
</dbReference>
<sequence>MADNPLTLRFDPQTVDHLGSRMYSHLPNAIAELVANAYDADATHVEVRTGVDASVSVTDDGHGMSREDVAEKYLHIGRNRRRTETADFTESGKRRVSGKKGLGKLALFGIGKVVTLETTRAGTSQGTRVTMSYDDLMDTEGEYHPAEESYTTDPDSHGTTVTLTSLRRKTKIDPRSLASSLSRLFNYADRDFQLLIVPPDGPSIEVDNELRLSTVETQFEWTFPKDFTDADKFLASHGVTGTIISANKPLRTTMRGVTLYADGRMVNEPEFFGSPESSHAYSYLTGHLDIDFVDALDEDVIATDRRALVWDHDTTEQLRSSLTALLKRIGREWSGRRRELRANERNTMLGRPVEAWVSSIRSPKDREALRKVIARVTSEDLDISPSTESRILKDLEVLAPPYAEMVWRRLHHEIQDAARVFYERGDYFHAVDEAVKRYVGATATKSEIPRDDPYRMLSKSFGKDGSISVFSRHMRSGGFTEQTADNVDRGQQNLSLGVLSAFRNTIDHEEQVELLRTGALTYEDCLDALSILSYLMRRLDGAERRPATKD</sequence>